<feature type="domain" description="Thioredoxin" evidence="10">
    <location>
        <begin position="1"/>
        <end position="107"/>
    </location>
</feature>
<dbReference type="SUPFAM" id="SSF52833">
    <property type="entry name" value="Thioredoxin-like"/>
    <property type="match status" value="1"/>
</dbReference>
<dbReference type="FunFam" id="3.40.30.10:FF:000001">
    <property type="entry name" value="Thioredoxin"/>
    <property type="match status" value="1"/>
</dbReference>
<dbReference type="Pfam" id="PF00085">
    <property type="entry name" value="Thioredoxin"/>
    <property type="match status" value="1"/>
</dbReference>
<evidence type="ECO:0000256" key="1">
    <source>
        <dbReference type="ARBA" id="ARBA00008987"/>
    </source>
</evidence>
<evidence type="ECO:0000256" key="2">
    <source>
        <dbReference type="ARBA" id="ARBA00022448"/>
    </source>
</evidence>
<organism evidence="11 12">
    <name type="scientific">Candidatus Uhrbacteria bacterium CG_4_10_14_0_8_um_filter_58_22</name>
    <dbReference type="NCBI Taxonomy" id="1975029"/>
    <lineage>
        <taxon>Bacteria</taxon>
        <taxon>Candidatus Uhriibacteriota</taxon>
    </lineage>
</organism>
<keyword evidence="3" id="KW-0249">Electron transport</keyword>
<comment type="similarity">
    <text evidence="1 7">Belongs to the thioredoxin family.</text>
</comment>
<evidence type="ECO:0000313" key="12">
    <source>
        <dbReference type="Proteomes" id="UP000230973"/>
    </source>
</evidence>
<feature type="site" description="Contributes to redox potential value" evidence="8">
    <location>
        <position position="32"/>
    </location>
</feature>
<evidence type="ECO:0000256" key="5">
    <source>
        <dbReference type="ARBA" id="ARBA00023284"/>
    </source>
</evidence>
<comment type="caution">
    <text evidence="11">The sequence shown here is derived from an EMBL/GenBank/DDBJ whole genome shotgun (WGS) entry which is preliminary data.</text>
</comment>
<sequence length="108" mass="11674">MAATFNAQNFEKKVLQADGPVLVDFWAPWCGPCRTLEPIIEELAGEFDSRGVTIGKLNVDDSPAVASQYGIMSIPTMIMFNGGRVIDQITGLQTKEQLSAKISKLATA</sequence>
<dbReference type="PANTHER" id="PTHR45663">
    <property type="entry name" value="GEO12009P1"/>
    <property type="match status" value="1"/>
</dbReference>
<evidence type="ECO:0000313" key="11">
    <source>
        <dbReference type="EMBL" id="PIY61774.1"/>
    </source>
</evidence>
<feature type="active site" description="Nucleophile" evidence="8">
    <location>
        <position position="33"/>
    </location>
</feature>
<dbReference type="GO" id="GO:0045454">
    <property type="term" value="P:cell redox homeostasis"/>
    <property type="evidence" value="ECO:0007669"/>
    <property type="project" value="TreeGrafter"/>
</dbReference>
<feature type="site" description="Contributes to redox potential value" evidence="8">
    <location>
        <position position="31"/>
    </location>
</feature>
<evidence type="ECO:0000256" key="7">
    <source>
        <dbReference type="PIRNR" id="PIRNR000077"/>
    </source>
</evidence>
<dbReference type="CDD" id="cd02947">
    <property type="entry name" value="TRX_family"/>
    <property type="match status" value="1"/>
</dbReference>
<dbReference type="AlphaFoldDB" id="A0A2M7Q8P5"/>
<name>A0A2M7Q8P5_9BACT</name>
<evidence type="ECO:0000256" key="6">
    <source>
        <dbReference type="NCBIfam" id="TIGR01068"/>
    </source>
</evidence>
<gene>
    <name evidence="11" type="primary">trxA</name>
    <name evidence="11" type="ORF">COY93_04725</name>
</gene>
<evidence type="ECO:0000256" key="4">
    <source>
        <dbReference type="ARBA" id="ARBA00023157"/>
    </source>
</evidence>
<keyword evidence="2" id="KW-0813">Transport</keyword>
<feature type="active site" description="Nucleophile" evidence="8">
    <location>
        <position position="30"/>
    </location>
</feature>
<keyword evidence="4 9" id="KW-1015">Disulfide bond</keyword>
<dbReference type="InterPro" id="IPR036249">
    <property type="entry name" value="Thioredoxin-like_sf"/>
</dbReference>
<dbReference type="GO" id="GO:0005829">
    <property type="term" value="C:cytosol"/>
    <property type="evidence" value="ECO:0007669"/>
    <property type="project" value="TreeGrafter"/>
</dbReference>
<evidence type="ECO:0000256" key="9">
    <source>
        <dbReference type="PIRSR" id="PIRSR000077-4"/>
    </source>
</evidence>
<dbReference type="NCBIfam" id="TIGR01068">
    <property type="entry name" value="thioredoxin"/>
    <property type="match status" value="1"/>
</dbReference>
<dbReference type="PANTHER" id="PTHR45663:SF11">
    <property type="entry name" value="GEO12009P1"/>
    <property type="match status" value="1"/>
</dbReference>
<protein>
    <recommendedName>
        <fullName evidence="6 7">Thioredoxin</fullName>
    </recommendedName>
</protein>
<evidence type="ECO:0000256" key="3">
    <source>
        <dbReference type="ARBA" id="ARBA00022982"/>
    </source>
</evidence>
<dbReference type="EMBL" id="PFLC01000062">
    <property type="protein sequence ID" value="PIY61774.1"/>
    <property type="molecule type" value="Genomic_DNA"/>
</dbReference>
<proteinExistence type="inferred from homology"/>
<accession>A0A2M7Q8P5</accession>
<dbReference type="InterPro" id="IPR017937">
    <property type="entry name" value="Thioredoxin_CS"/>
</dbReference>
<dbReference type="Proteomes" id="UP000230973">
    <property type="component" value="Unassembled WGS sequence"/>
</dbReference>
<dbReference type="PROSITE" id="PS00194">
    <property type="entry name" value="THIOREDOXIN_1"/>
    <property type="match status" value="1"/>
</dbReference>
<dbReference type="PRINTS" id="PR00421">
    <property type="entry name" value="THIOREDOXIN"/>
</dbReference>
<evidence type="ECO:0000256" key="8">
    <source>
        <dbReference type="PIRSR" id="PIRSR000077-1"/>
    </source>
</evidence>
<evidence type="ECO:0000259" key="10">
    <source>
        <dbReference type="PROSITE" id="PS51352"/>
    </source>
</evidence>
<dbReference type="InterPro" id="IPR005746">
    <property type="entry name" value="Thioredoxin"/>
</dbReference>
<dbReference type="PROSITE" id="PS51352">
    <property type="entry name" value="THIOREDOXIN_2"/>
    <property type="match status" value="1"/>
</dbReference>
<feature type="disulfide bond" description="Redox-active" evidence="9">
    <location>
        <begin position="30"/>
        <end position="33"/>
    </location>
</feature>
<feature type="site" description="Deprotonates C-terminal active site Cys" evidence="8">
    <location>
        <position position="24"/>
    </location>
</feature>
<keyword evidence="5 9" id="KW-0676">Redox-active center</keyword>
<dbReference type="PIRSF" id="PIRSF000077">
    <property type="entry name" value="Thioredoxin"/>
    <property type="match status" value="1"/>
</dbReference>
<dbReference type="InterPro" id="IPR013766">
    <property type="entry name" value="Thioredoxin_domain"/>
</dbReference>
<reference evidence="12" key="1">
    <citation type="submission" date="2017-09" db="EMBL/GenBank/DDBJ databases">
        <title>Depth-based differentiation of microbial function through sediment-hosted aquifers and enrichment of novel symbionts in the deep terrestrial subsurface.</title>
        <authorList>
            <person name="Probst A.J."/>
            <person name="Ladd B."/>
            <person name="Jarett J.K."/>
            <person name="Geller-Mcgrath D.E."/>
            <person name="Sieber C.M.K."/>
            <person name="Emerson J.B."/>
            <person name="Anantharaman K."/>
            <person name="Thomas B.C."/>
            <person name="Malmstrom R."/>
            <person name="Stieglmeier M."/>
            <person name="Klingl A."/>
            <person name="Woyke T."/>
            <person name="Ryan C.M."/>
            <person name="Banfield J.F."/>
        </authorList>
    </citation>
    <scope>NUCLEOTIDE SEQUENCE [LARGE SCALE GENOMIC DNA]</scope>
</reference>
<dbReference type="GO" id="GO:0015035">
    <property type="term" value="F:protein-disulfide reductase activity"/>
    <property type="evidence" value="ECO:0007669"/>
    <property type="project" value="UniProtKB-UniRule"/>
</dbReference>
<dbReference type="Gene3D" id="3.40.30.10">
    <property type="entry name" value="Glutaredoxin"/>
    <property type="match status" value="1"/>
</dbReference>